<sequence>MQEEEEKPAAGPLEAPTSTVTYTNLGCTRDGRRVKGTKRTLSYRPCGIPVKPLFPSQRQFKNLELPKWLTERPRNGPEEPQEPGEEGARRPLPAGAQPLAGRAQQNGHRLPTGSPRQKPSQANSRENCEQGKRLGCLCAPGPLRAAGTPSFPLPRFGSPGPGSWTRRGAGRACQSRGVLLLAAGCLKEGEVPVQSAPWSPGRAAALAEGLPSRPSALAFRPTHRTSPAAWLACSPLTGTERAAYFGEKENASLRAGSEEVEAPADWPLPCTAVSGSSRPGTAREEVEGRETGRADFAAPAARLCPESLGPGACRCPSRPCARPERGRRKVAVSERKRIERLELLGPRQLCVSLVFSAARVLRSTARLGVAAAHRSWRWRRLVFAVSIRNVH</sequence>
<reference evidence="3" key="1">
    <citation type="submission" date="2025-08" db="UniProtKB">
        <authorList>
            <consortium name="RefSeq"/>
        </authorList>
    </citation>
    <scope>IDENTIFICATION</scope>
</reference>
<evidence type="ECO:0000256" key="1">
    <source>
        <dbReference type="SAM" id="MobiDB-lite"/>
    </source>
</evidence>
<gene>
    <name evidence="3" type="primary">LOC110344883</name>
</gene>
<name>A0AAX6RG57_HETGA</name>
<dbReference type="Proteomes" id="UP000694906">
    <property type="component" value="Unplaced"/>
</dbReference>
<evidence type="ECO:0000313" key="2">
    <source>
        <dbReference type="Proteomes" id="UP000694906"/>
    </source>
</evidence>
<evidence type="ECO:0000313" key="3">
    <source>
        <dbReference type="RefSeq" id="XP_021096120.1"/>
    </source>
</evidence>
<proteinExistence type="predicted"/>
<feature type="region of interest" description="Disordered" evidence="1">
    <location>
        <begin position="271"/>
        <end position="290"/>
    </location>
</feature>
<protein>
    <submittedName>
        <fullName evidence="3">Uncharacterized protein LOC110344883</fullName>
    </submittedName>
</protein>
<feature type="compositionally biased region" description="Polar residues" evidence="1">
    <location>
        <begin position="16"/>
        <end position="26"/>
    </location>
</feature>
<organism evidence="2 3">
    <name type="scientific">Heterocephalus glaber</name>
    <name type="common">Naked mole rat</name>
    <dbReference type="NCBI Taxonomy" id="10181"/>
    <lineage>
        <taxon>Eukaryota</taxon>
        <taxon>Metazoa</taxon>
        <taxon>Chordata</taxon>
        <taxon>Craniata</taxon>
        <taxon>Vertebrata</taxon>
        <taxon>Euteleostomi</taxon>
        <taxon>Mammalia</taxon>
        <taxon>Eutheria</taxon>
        <taxon>Euarchontoglires</taxon>
        <taxon>Glires</taxon>
        <taxon>Rodentia</taxon>
        <taxon>Hystricomorpha</taxon>
        <taxon>Bathyergidae</taxon>
        <taxon>Heterocephalus</taxon>
    </lineage>
</organism>
<keyword evidence="2" id="KW-1185">Reference proteome</keyword>
<dbReference type="GeneID" id="110344883"/>
<feature type="compositionally biased region" description="Polar residues" evidence="1">
    <location>
        <begin position="114"/>
        <end position="125"/>
    </location>
</feature>
<accession>A0AAX6RG57</accession>
<dbReference type="AlphaFoldDB" id="A0AAX6RG57"/>
<feature type="region of interest" description="Disordered" evidence="1">
    <location>
        <begin position="1"/>
        <end position="126"/>
    </location>
</feature>
<feature type="compositionally biased region" description="Basic and acidic residues" evidence="1">
    <location>
        <begin position="281"/>
        <end position="290"/>
    </location>
</feature>
<dbReference type="RefSeq" id="XP_021096120.1">
    <property type="nucleotide sequence ID" value="XM_021240461.1"/>
</dbReference>